<evidence type="ECO:0000256" key="1">
    <source>
        <dbReference type="ARBA" id="ARBA00010088"/>
    </source>
</evidence>
<dbReference type="InterPro" id="IPR002410">
    <property type="entry name" value="Peptidase_S33"/>
</dbReference>
<dbReference type="PANTHER" id="PTHR43248:SF2">
    <property type="entry name" value="PROLYL AMINOPEPTIDASE"/>
    <property type="match status" value="1"/>
</dbReference>
<protein>
    <submittedName>
        <fullName evidence="5">Alpha/beta-hydrolase</fullName>
    </submittedName>
</protein>
<dbReference type="PRINTS" id="PR00793">
    <property type="entry name" value="PROAMNOPTASE"/>
</dbReference>
<comment type="similarity">
    <text evidence="1">Belongs to the peptidase S33 family.</text>
</comment>
<dbReference type="Proteomes" id="UP000275078">
    <property type="component" value="Unassembled WGS sequence"/>
</dbReference>
<dbReference type="Gene3D" id="3.40.50.1820">
    <property type="entry name" value="alpha/beta hydrolase"/>
    <property type="match status" value="1"/>
</dbReference>
<feature type="compositionally biased region" description="Polar residues" evidence="3">
    <location>
        <begin position="1"/>
        <end position="26"/>
    </location>
</feature>
<reference evidence="5 6" key="1">
    <citation type="journal article" date="2018" name="Nat. Ecol. Evol.">
        <title>Pezizomycetes genomes reveal the molecular basis of ectomycorrhizal truffle lifestyle.</title>
        <authorList>
            <person name="Murat C."/>
            <person name="Payen T."/>
            <person name="Noel B."/>
            <person name="Kuo A."/>
            <person name="Morin E."/>
            <person name="Chen J."/>
            <person name="Kohler A."/>
            <person name="Krizsan K."/>
            <person name="Balestrini R."/>
            <person name="Da Silva C."/>
            <person name="Montanini B."/>
            <person name="Hainaut M."/>
            <person name="Levati E."/>
            <person name="Barry K.W."/>
            <person name="Belfiori B."/>
            <person name="Cichocki N."/>
            <person name="Clum A."/>
            <person name="Dockter R.B."/>
            <person name="Fauchery L."/>
            <person name="Guy J."/>
            <person name="Iotti M."/>
            <person name="Le Tacon F."/>
            <person name="Lindquist E.A."/>
            <person name="Lipzen A."/>
            <person name="Malagnac F."/>
            <person name="Mello A."/>
            <person name="Molinier V."/>
            <person name="Miyauchi S."/>
            <person name="Poulain J."/>
            <person name="Riccioni C."/>
            <person name="Rubini A."/>
            <person name="Sitrit Y."/>
            <person name="Splivallo R."/>
            <person name="Traeger S."/>
            <person name="Wang M."/>
            <person name="Zifcakova L."/>
            <person name="Wipf D."/>
            <person name="Zambonelli A."/>
            <person name="Paolocci F."/>
            <person name="Nowrousian M."/>
            <person name="Ottonello S."/>
            <person name="Baldrian P."/>
            <person name="Spatafora J.W."/>
            <person name="Henrissat B."/>
            <person name="Nagy L.G."/>
            <person name="Aury J.M."/>
            <person name="Wincker P."/>
            <person name="Grigoriev I.V."/>
            <person name="Bonfante P."/>
            <person name="Martin F.M."/>
        </authorList>
    </citation>
    <scope>NUCLEOTIDE SEQUENCE [LARGE SCALE GENOMIC DNA]</scope>
    <source>
        <strain evidence="5 6">RN42</strain>
    </source>
</reference>
<dbReference type="InterPro" id="IPR051601">
    <property type="entry name" value="Serine_prot/Carboxylest_S33"/>
</dbReference>
<dbReference type="InterPro" id="IPR000073">
    <property type="entry name" value="AB_hydrolase_1"/>
</dbReference>
<organism evidence="5 6">
    <name type="scientific">Ascobolus immersus RN42</name>
    <dbReference type="NCBI Taxonomy" id="1160509"/>
    <lineage>
        <taxon>Eukaryota</taxon>
        <taxon>Fungi</taxon>
        <taxon>Dikarya</taxon>
        <taxon>Ascomycota</taxon>
        <taxon>Pezizomycotina</taxon>
        <taxon>Pezizomycetes</taxon>
        <taxon>Pezizales</taxon>
        <taxon>Ascobolaceae</taxon>
        <taxon>Ascobolus</taxon>
    </lineage>
</organism>
<evidence type="ECO:0000256" key="2">
    <source>
        <dbReference type="ARBA" id="ARBA00022801"/>
    </source>
</evidence>
<sequence>MQRTRSASRTLAHSLSTVISSPTQPLRPNLPPTMLTEPTNLNHLSGNIQVKELHFKLPFHARTNNTTNGNFSSTDNNETIPIFARAVRTRPKTGASAAWSAPWILYLQGGPGFECSSPSRSSFTAYLLDKGYQVLFMDQRGTGLSGAVSAEDVVEKGDGAVEWLKQYRADGIVRDAEAIRKILLGEDGKWSVLGQSFGGFCAVHYLSYYPNSLKEVFTTGGLPPLTNTPDSIYPPLYSRLASRNEAYYSKYPCDIPRIHKILSYLSSNDIKTPNGGNLTPRRFLALGLEFGGQSGIDSVHNIVLRASTELEHKGRLSRKTLHTIESSHAFDENIFYAILHEAIYAQDGTPTNWSAARKIEDAHPAFQWEQVLARSQSGGEPEKIYFTGEMIYPWMFDDFAELRSIKNVAEQVAKYDGWGKLYDVEQLRRNEVPVYSAIYMEDMYVSYEHALETAKKLGAHKWTIDNVHFHDALRKKTDEVLGGLFKLQEGIVE</sequence>
<keyword evidence="2 5" id="KW-0378">Hydrolase</keyword>
<evidence type="ECO:0000313" key="6">
    <source>
        <dbReference type="Proteomes" id="UP000275078"/>
    </source>
</evidence>
<accession>A0A3N4IFT6</accession>
<dbReference type="PANTHER" id="PTHR43248">
    <property type="entry name" value="2-SUCCINYL-6-HYDROXY-2,4-CYCLOHEXADIENE-1-CARBOXYLATE SYNTHASE"/>
    <property type="match status" value="1"/>
</dbReference>
<dbReference type="GO" id="GO:0006508">
    <property type="term" value="P:proteolysis"/>
    <property type="evidence" value="ECO:0007669"/>
    <property type="project" value="InterPro"/>
</dbReference>
<dbReference type="STRING" id="1160509.A0A3N4IFT6"/>
<feature type="region of interest" description="Disordered" evidence="3">
    <location>
        <begin position="1"/>
        <end position="29"/>
    </location>
</feature>
<dbReference type="OrthoDB" id="1898734at2759"/>
<evidence type="ECO:0000256" key="3">
    <source>
        <dbReference type="SAM" id="MobiDB-lite"/>
    </source>
</evidence>
<keyword evidence="6" id="KW-1185">Reference proteome</keyword>
<evidence type="ECO:0000259" key="4">
    <source>
        <dbReference type="Pfam" id="PF00561"/>
    </source>
</evidence>
<gene>
    <name evidence="5" type="ORF">BJ508DRAFT_413661</name>
</gene>
<dbReference type="EMBL" id="ML119667">
    <property type="protein sequence ID" value="RPA82990.1"/>
    <property type="molecule type" value="Genomic_DNA"/>
</dbReference>
<evidence type="ECO:0000313" key="5">
    <source>
        <dbReference type="EMBL" id="RPA82990.1"/>
    </source>
</evidence>
<name>A0A3N4IFT6_ASCIM</name>
<dbReference type="Pfam" id="PF00561">
    <property type="entry name" value="Abhydrolase_1"/>
    <property type="match status" value="1"/>
</dbReference>
<feature type="domain" description="AB hydrolase-1" evidence="4">
    <location>
        <begin position="102"/>
        <end position="238"/>
    </location>
</feature>
<dbReference type="GO" id="GO:0008233">
    <property type="term" value="F:peptidase activity"/>
    <property type="evidence" value="ECO:0007669"/>
    <property type="project" value="InterPro"/>
</dbReference>
<dbReference type="InterPro" id="IPR029058">
    <property type="entry name" value="AB_hydrolase_fold"/>
</dbReference>
<dbReference type="SUPFAM" id="SSF53474">
    <property type="entry name" value="alpha/beta-Hydrolases"/>
    <property type="match status" value="1"/>
</dbReference>
<proteinExistence type="inferred from homology"/>
<dbReference type="AlphaFoldDB" id="A0A3N4IFT6"/>